<proteinExistence type="predicted"/>
<reference evidence="2" key="1">
    <citation type="submission" date="2020-01" db="EMBL/GenBank/DDBJ databases">
        <authorList>
            <consortium name="DOE Joint Genome Institute"/>
            <person name="Haridas S."/>
            <person name="Albert R."/>
            <person name="Binder M."/>
            <person name="Bloem J."/>
            <person name="Labutti K."/>
            <person name="Salamov A."/>
            <person name="Andreopoulos B."/>
            <person name="Baker S.E."/>
            <person name="Barry K."/>
            <person name="Bills G."/>
            <person name="Bluhm B.H."/>
            <person name="Cannon C."/>
            <person name="Castanera R."/>
            <person name="Culley D.E."/>
            <person name="Daum C."/>
            <person name="Ezra D."/>
            <person name="Gonzalez J.B."/>
            <person name="Henrissat B."/>
            <person name="Kuo A."/>
            <person name="Liang C."/>
            <person name="Lipzen A."/>
            <person name="Lutzoni F."/>
            <person name="Magnuson J."/>
            <person name="Mondo S."/>
            <person name="Nolan M."/>
            <person name="Ohm R."/>
            <person name="Pangilinan J."/>
            <person name="Park H.-J."/>
            <person name="Ramirez L."/>
            <person name="Alfaro M."/>
            <person name="Sun H."/>
            <person name="Tritt A."/>
            <person name="Yoshinaga Y."/>
            <person name="Zwiers L.-H."/>
            <person name="Turgeon B.G."/>
            <person name="Goodwin S.B."/>
            <person name="Spatafora J.W."/>
            <person name="Crous P.W."/>
            <person name="Grigoriev I.V."/>
        </authorList>
    </citation>
    <scope>NUCLEOTIDE SEQUENCE</scope>
    <source>
        <strain evidence="2">CBS 342.82</strain>
    </source>
</reference>
<dbReference type="AlphaFoldDB" id="A0A6J3LXK0"/>
<dbReference type="GeneID" id="54364908"/>
<keyword evidence="1" id="KW-1185">Reference proteome</keyword>
<evidence type="ECO:0000313" key="1">
    <source>
        <dbReference type="Proteomes" id="UP000504637"/>
    </source>
</evidence>
<sequence length="299" mass="33901">MLELQEHLFLVADSGAIGGAVSVNPFLKTHFDPLFACHHVLHLPSDKKGLQTDISRFADLIKLPWAYNGTQMDAAARQAYARPEASWRKMLITQPPVAHLDWWHFWKSDTNSGWSRHECTEVVTIGMLWDWLKAVLIRECDSQIVIFPGGCALLEDPSSSPSETTWARRAADIGVAITDPNIPRIKITTHQSWPGEGPSVFHRFNMQRREWEEVMPEHQIDLTAAQQRRAIRFTGEGTWWLISDCQLEGNNDSSGRWSKSDAFQWIAMREVTRRSGGDGARNMAARSRIASALEQRLSN</sequence>
<reference evidence="2" key="3">
    <citation type="submission" date="2025-08" db="UniProtKB">
        <authorList>
            <consortium name="RefSeq"/>
        </authorList>
    </citation>
    <scope>IDENTIFICATION</scope>
    <source>
        <strain evidence="2">CBS 342.82</strain>
    </source>
</reference>
<organism evidence="2">
    <name type="scientific">Dissoconium aciculare CBS 342.82</name>
    <dbReference type="NCBI Taxonomy" id="1314786"/>
    <lineage>
        <taxon>Eukaryota</taxon>
        <taxon>Fungi</taxon>
        <taxon>Dikarya</taxon>
        <taxon>Ascomycota</taxon>
        <taxon>Pezizomycotina</taxon>
        <taxon>Dothideomycetes</taxon>
        <taxon>Dothideomycetidae</taxon>
        <taxon>Mycosphaerellales</taxon>
        <taxon>Dissoconiaceae</taxon>
        <taxon>Dissoconium</taxon>
    </lineage>
</organism>
<reference evidence="2" key="2">
    <citation type="submission" date="2020-04" db="EMBL/GenBank/DDBJ databases">
        <authorList>
            <consortium name="NCBI Genome Project"/>
        </authorList>
    </citation>
    <scope>NUCLEOTIDE SEQUENCE</scope>
    <source>
        <strain evidence="2">CBS 342.82</strain>
    </source>
</reference>
<evidence type="ECO:0000313" key="2">
    <source>
        <dbReference type="RefSeq" id="XP_033457055.1"/>
    </source>
</evidence>
<dbReference type="RefSeq" id="XP_033457055.1">
    <property type="nucleotide sequence ID" value="XM_033607108.1"/>
</dbReference>
<accession>A0A6J3LXK0</accession>
<dbReference type="Proteomes" id="UP000504637">
    <property type="component" value="Unplaced"/>
</dbReference>
<gene>
    <name evidence="2" type="ORF">K489DRAFT_404014</name>
</gene>
<name>A0A6J3LXK0_9PEZI</name>
<protein>
    <submittedName>
        <fullName evidence="2">Uncharacterized protein</fullName>
    </submittedName>
</protein>